<evidence type="ECO:0000313" key="2">
    <source>
        <dbReference type="Proteomes" id="UP000600946"/>
    </source>
</evidence>
<name>A0ABQ3A2J4_9ACTN</name>
<sequence>MREEEDAAHNADPDDGAAVLTLTLLHAPQDAGRGGNGSAAAE</sequence>
<comment type="caution">
    <text evidence="1">The sequence shown here is derived from an EMBL/GenBank/DDBJ whole genome shotgun (WGS) entry which is preliminary data.</text>
</comment>
<accession>A0ABQ3A2J4</accession>
<keyword evidence="2" id="KW-1185">Reference proteome</keyword>
<dbReference type="EMBL" id="BMUU01000004">
    <property type="protein sequence ID" value="GGY33070.1"/>
    <property type="molecule type" value="Genomic_DNA"/>
</dbReference>
<organism evidence="1 2">
    <name type="scientific">Streptomyces xanthochromogenes</name>
    <dbReference type="NCBI Taxonomy" id="67384"/>
    <lineage>
        <taxon>Bacteria</taxon>
        <taxon>Bacillati</taxon>
        <taxon>Actinomycetota</taxon>
        <taxon>Actinomycetes</taxon>
        <taxon>Kitasatosporales</taxon>
        <taxon>Streptomycetaceae</taxon>
        <taxon>Streptomyces</taxon>
    </lineage>
</organism>
<dbReference type="Proteomes" id="UP000600946">
    <property type="component" value="Unassembled WGS sequence"/>
</dbReference>
<evidence type="ECO:0000313" key="1">
    <source>
        <dbReference type="EMBL" id="GGY33070.1"/>
    </source>
</evidence>
<protein>
    <submittedName>
        <fullName evidence="1">Uncharacterized protein</fullName>
    </submittedName>
</protein>
<reference evidence="2" key="1">
    <citation type="journal article" date="2019" name="Int. J. Syst. Evol. Microbiol.">
        <title>The Global Catalogue of Microorganisms (GCM) 10K type strain sequencing project: providing services to taxonomists for standard genome sequencing and annotation.</title>
        <authorList>
            <consortium name="The Broad Institute Genomics Platform"/>
            <consortium name="The Broad Institute Genome Sequencing Center for Infectious Disease"/>
            <person name="Wu L."/>
            <person name="Ma J."/>
        </authorList>
    </citation>
    <scope>NUCLEOTIDE SEQUENCE [LARGE SCALE GENOMIC DNA]</scope>
    <source>
        <strain evidence="2">JCM 4594</strain>
    </source>
</reference>
<proteinExistence type="predicted"/>
<gene>
    <name evidence="1" type="ORF">GCM10010326_28890</name>
</gene>